<organism evidence="1 2">
    <name type="scientific">Staphylococcus aureus</name>
    <dbReference type="NCBI Taxonomy" id="1280"/>
    <lineage>
        <taxon>Bacteria</taxon>
        <taxon>Bacillati</taxon>
        <taxon>Bacillota</taxon>
        <taxon>Bacilli</taxon>
        <taxon>Bacillales</taxon>
        <taxon>Staphylococcaceae</taxon>
        <taxon>Staphylococcus</taxon>
    </lineage>
</organism>
<evidence type="ECO:0000313" key="2">
    <source>
        <dbReference type="Proteomes" id="UP001200271"/>
    </source>
</evidence>
<proteinExistence type="predicted"/>
<protein>
    <submittedName>
        <fullName evidence="1">DUF3578 domain-containing protein</fullName>
    </submittedName>
</protein>
<accession>A0AAW4YFU1</accession>
<comment type="caution">
    <text evidence="1">The sequence shown here is derived from an EMBL/GenBank/DDBJ whole genome shotgun (WGS) entry which is preliminary data.</text>
</comment>
<sequence>MIDNFMQVLKLIKEKRTNNVVKKSDWDKGDLYKTLVHDKLPKQLKVHIKEDKYSVVGKV</sequence>
<reference evidence="1" key="1">
    <citation type="journal article" date="2021" name="Front Med (Lausanne)">
        <title>The Prevalence and Determinants of Fusidic Acid Resistance Among Methicillin-Resistant Staphylococcus aureus Clinical Isolates in China.</title>
        <authorList>
            <person name="Zhao H."/>
            <person name="Wang X."/>
            <person name="Wang B."/>
            <person name="Xu Y."/>
            <person name="Rao L."/>
            <person name="Wan B."/>
            <person name="Guo Y."/>
            <person name="Wu X."/>
            <person name="Yu J."/>
            <person name="Chen L."/>
            <person name="Li M."/>
            <person name="Yu F."/>
        </authorList>
    </citation>
    <scope>NUCLEOTIDE SEQUENCE</scope>
    <source>
        <strain evidence="1">NC-4</strain>
    </source>
</reference>
<evidence type="ECO:0000313" key="1">
    <source>
        <dbReference type="EMBL" id="MCE3364490.1"/>
    </source>
</evidence>
<dbReference type="AlphaFoldDB" id="A0AAW4YFU1"/>
<dbReference type="EMBL" id="JAIUEN010000895">
    <property type="protein sequence ID" value="MCE3364490.1"/>
    <property type="molecule type" value="Genomic_DNA"/>
</dbReference>
<feature type="non-terminal residue" evidence="1">
    <location>
        <position position="59"/>
    </location>
</feature>
<dbReference type="Proteomes" id="UP001200271">
    <property type="component" value="Unassembled WGS sequence"/>
</dbReference>
<name>A0AAW4YFU1_STAAU</name>
<gene>
    <name evidence="1" type="ORF">LB359_19940</name>
</gene>
<reference evidence="1" key="2">
    <citation type="submission" date="2023-08" db="EMBL/GenBank/DDBJ databases">
        <authorList>
            <person name="Zhao H."/>
            <person name="Wang X."/>
        </authorList>
    </citation>
    <scope>NUCLEOTIDE SEQUENCE</scope>
    <source>
        <strain evidence="1">NC-4</strain>
    </source>
</reference>